<dbReference type="KEGG" id="mgod:E7746_13355"/>
<proteinExistence type="predicted"/>
<feature type="transmembrane region" description="Helical" evidence="6">
    <location>
        <begin position="194"/>
        <end position="213"/>
    </location>
</feature>
<sequence length="390" mass="43626">MSGSWSIMKRAVAEGVRQLARRPIYIIVMVLVPIGMSFFFLDLMNKGLPLQSPTAVVDLDNTPLSRRVVRNLDTSELVDIQYRPSSYGDAMKLLKEGTVYGFFMVPRNFQADAEGGRPTTITYYCNMAYFIPGTLSFKGFKTTAVSTSGAIAMTTLVSAGVDGELVNNLLQPVVTQEHPIGNPWLNYSIYLSNSFLPCLLQLIIFQITAFSILQEIKLGTSIKWVNDAGQSIVIALFGKLMPQFIIFTSVGLAMQSLIYFYWGFPLNGNVWSMIWAMVLLVIASQAFALMITSLIPNLRFALSILSLVGILSFSIAAFSFPVESMYPAVGIFSYIVPIRYYFLIYINVALNGYEVYYCRWDYIVLILFALAPMGLLWKLKKNSLNPVYVP</sequence>
<evidence type="ECO:0000256" key="2">
    <source>
        <dbReference type="ARBA" id="ARBA00022475"/>
    </source>
</evidence>
<dbReference type="OrthoDB" id="9811522at2"/>
<dbReference type="EMBL" id="CP039393">
    <property type="protein sequence ID" value="QCD36793.1"/>
    <property type="molecule type" value="Genomic_DNA"/>
</dbReference>
<comment type="subcellular location">
    <subcellularLocation>
        <location evidence="1">Cell membrane</location>
        <topology evidence="1">Multi-pass membrane protein</topology>
    </subcellularLocation>
</comment>
<evidence type="ECO:0000313" key="9">
    <source>
        <dbReference type="Proteomes" id="UP000297031"/>
    </source>
</evidence>
<keyword evidence="5 6" id="KW-0472">Membrane</keyword>
<accession>A0A4P7VR47</accession>
<dbReference type="InterPro" id="IPR013525">
    <property type="entry name" value="ABC2_TM"/>
</dbReference>
<dbReference type="PANTHER" id="PTHR30294">
    <property type="entry name" value="MEMBRANE COMPONENT OF ABC TRANSPORTER YHHJ-RELATED"/>
    <property type="match status" value="1"/>
</dbReference>
<feature type="domain" description="ABC-2 type transporter transmembrane" evidence="7">
    <location>
        <begin position="25"/>
        <end position="377"/>
    </location>
</feature>
<evidence type="ECO:0000256" key="3">
    <source>
        <dbReference type="ARBA" id="ARBA00022692"/>
    </source>
</evidence>
<gene>
    <name evidence="8" type="ORF">E7746_13355</name>
</gene>
<dbReference type="Gene3D" id="3.40.1710.10">
    <property type="entry name" value="abc type-2 transporter like domain"/>
    <property type="match status" value="1"/>
</dbReference>
<feature type="transmembrane region" description="Helical" evidence="6">
    <location>
        <begin position="360"/>
        <end position="377"/>
    </location>
</feature>
<evidence type="ECO:0000256" key="5">
    <source>
        <dbReference type="ARBA" id="ARBA00023136"/>
    </source>
</evidence>
<feature type="transmembrane region" description="Helical" evidence="6">
    <location>
        <begin position="298"/>
        <end position="320"/>
    </location>
</feature>
<organism evidence="8 9">
    <name type="scientific">Muribaculum gordoncarteri</name>
    <dbReference type="NCBI Taxonomy" id="2530390"/>
    <lineage>
        <taxon>Bacteria</taxon>
        <taxon>Pseudomonadati</taxon>
        <taxon>Bacteroidota</taxon>
        <taxon>Bacteroidia</taxon>
        <taxon>Bacteroidales</taxon>
        <taxon>Muribaculaceae</taxon>
        <taxon>Muribaculum</taxon>
    </lineage>
</organism>
<dbReference type="PANTHER" id="PTHR30294:SF47">
    <property type="entry name" value="INNER MEMBRANE TRANSPORT PERMEASE YHHJ"/>
    <property type="match status" value="1"/>
</dbReference>
<dbReference type="GO" id="GO:0005886">
    <property type="term" value="C:plasma membrane"/>
    <property type="evidence" value="ECO:0007669"/>
    <property type="project" value="UniProtKB-SubCell"/>
</dbReference>
<feature type="transmembrane region" description="Helical" evidence="6">
    <location>
        <begin position="326"/>
        <end position="348"/>
    </location>
</feature>
<evidence type="ECO:0000259" key="7">
    <source>
        <dbReference type="Pfam" id="PF12698"/>
    </source>
</evidence>
<feature type="transmembrane region" description="Helical" evidence="6">
    <location>
        <begin position="270"/>
        <end position="291"/>
    </location>
</feature>
<keyword evidence="3 6" id="KW-0812">Transmembrane</keyword>
<protein>
    <submittedName>
        <fullName evidence="8">ABC transporter permease</fullName>
    </submittedName>
</protein>
<dbReference type="AlphaFoldDB" id="A0A4P7VR47"/>
<dbReference type="InterPro" id="IPR051449">
    <property type="entry name" value="ABC-2_transporter_component"/>
</dbReference>
<keyword evidence="4 6" id="KW-1133">Transmembrane helix</keyword>
<evidence type="ECO:0000313" key="8">
    <source>
        <dbReference type="EMBL" id="QCD36793.1"/>
    </source>
</evidence>
<evidence type="ECO:0000256" key="1">
    <source>
        <dbReference type="ARBA" id="ARBA00004651"/>
    </source>
</evidence>
<reference evidence="8 9" key="1">
    <citation type="submission" date="2019-02" db="EMBL/GenBank/DDBJ databases">
        <title>Isolation and identification of novel species under the genus Muribaculum.</title>
        <authorList>
            <person name="Miyake S."/>
            <person name="Ding Y."/>
            <person name="Low A."/>
            <person name="Soh M."/>
            <person name="Seedorf H."/>
        </authorList>
    </citation>
    <scope>NUCLEOTIDE SEQUENCE [LARGE SCALE GENOMIC DNA]</scope>
    <source>
        <strain evidence="8 9">TLL-A4</strain>
    </source>
</reference>
<evidence type="ECO:0000256" key="4">
    <source>
        <dbReference type="ARBA" id="ARBA00022989"/>
    </source>
</evidence>
<feature type="transmembrane region" description="Helical" evidence="6">
    <location>
        <begin position="24"/>
        <end position="41"/>
    </location>
</feature>
<dbReference type="Proteomes" id="UP000297031">
    <property type="component" value="Chromosome"/>
</dbReference>
<keyword evidence="2" id="KW-1003">Cell membrane</keyword>
<keyword evidence="9" id="KW-1185">Reference proteome</keyword>
<name>A0A4P7VR47_9BACT</name>
<feature type="transmembrane region" description="Helical" evidence="6">
    <location>
        <begin position="244"/>
        <end position="264"/>
    </location>
</feature>
<dbReference type="Pfam" id="PF12698">
    <property type="entry name" value="ABC2_membrane_3"/>
    <property type="match status" value="1"/>
</dbReference>
<dbReference type="GO" id="GO:0140359">
    <property type="term" value="F:ABC-type transporter activity"/>
    <property type="evidence" value="ECO:0007669"/>
    <property type="project" value="InterPro"/>
</dbReference>
<evidence type="ECO:0000256" key="6">
    <source>
        <dbReference type="SAM" id="Phobius"/>
    </source>
</evidence>